<dbReference type="Proteomes" id="UP000178129">
    <property type="component" value="Unassembled WGS sequence"/>
</dbReference>
<comment type="caution">
    <text evidence="1">The sequence shown here is derived from an EMBL/GenBank/DDBJ whole genome shotgun (WGS) entry which is preliminary data.</text>
</comment>
<sequence length="90" mass="10107">MLGEALSFWVLKAEMVVIGWDLQKMELSGLVVGDDNGWRIMSYHVKTVRHSVLIDGSWLSQFSSYLSTLGYGRSRSATAPRSKEKNGRLT</sequence>
<keyword evidence="2" id="KW-1185">Reference proteome</keyword>
<dbReference type="AlphaFoldDB" id="A0A1E1LK43"/>
<name>A0A1E1LK43_9HELO</name>
<gene>
    <name evidence="1" type="ORF">RCO7_03551</name>
</gene>
<reference evidence="2" key="1">
    <citation type="submission" date="2016-03" db="EMBL/GenBank/DDBJ databases">
        <authorList>
            <person name="Ploux O."/>
        </authorList>
    </citation>
    <scope>NUCLEOTIDE SEQUENCE [LARGE SCALE GENOMIC DNA]</scope>
    <source>
        <strain evidence="2">UK7</strain>
    </source>
</reference>
<accession>A0A1E1LK43</accession>
<evidence type="ECO:0000313" key="2">
    <source>
        <dbReference type="Proteomes" id="UP000178129"/>
    </source>
</evidence>
<proteinExistence type="predicted"/>
<organism evidence="1 2">
    <name type="scientific">Rhynchosporium graminicola</name>
    <dbReference type="NCBI Taxonomy" id="2792576"/>
    <lineage>
        <taxon>Eukaryota</taxon>
        <taxon>Fungi</taxon>
        <taxon>Dikarya</taxon>
        <taxon>Ascomycota</taxon>
        <taxon>Pezizomycotina</taxon>
        <taxon>Leotiomycetes</taxon>
        <taxon>Helotiales</taxon>
        <taxon>Ploettnerulaceae</taxon>
        <taxon>Rhynchosporium</taxon>
    </lineage>
</organism>
<dbReference type="EMBL" id="FJUW01000059">
    <property type="protein sequence ID" value="CZT10868.1"/>
    <property type="molecule type" value="Genomic_DNA"/>
</dbReference>
<protein>
    <submittedName>
        <fullName evidence="1">Uncharacterized protein</fullName>
    </submittedName>
</protein>
<dbReference type="InParanoid" id="A0A1E1LK43"/>
<evidence type="ECO:0000313" key="1">
    <source>
        <dbReference type="EMBL" id="CZT10868.1"/>
    </source>
</evidence>